<keyword evidence="1" id="KW-0472">Membrane</keyword>
<sequence>MYVAGVSISDDEATRIRRTRAYRSAVWTVRLGLVLVVVWGWLVFVTKPTDSVLFMVWLAAGLLSVCALVLLRRSGVRFARRGLSWHVEDDRVIRQFYRDVYWFRR</sequence>
<gene>
    <name evidence="2" type="ORF">Pfl04_52750</name>
</gene>
<accession>A0A8J3PR88</accession>
<dbReference type="AlphaFoldDB" id="A0A8J3PR88"/>
<feature type="transmembrane region" description="Helical" evidence="1">
    <location>
        <begin position="25"/>
        <end position="45"/>
    </location>
</feature>
<name>A0A8J3PR88_9ACTN</name>
<proteinExistence type="predicted"/>
<feature type="transmembrane region" description="Helical" evidence="1">
    <location>
        <begin position="51"/>
        <end position="71"/>
    </location>
</feature>
<reference evidence="2" key="1">
    <citation type="submission" date="2021-01" db="EMBL/GenBank/DDBJ databases">
        <title>Whole genome shotgun sequence of Planosporangium flavigriseum NBRC 105377.</title>
        <authorList>
            <person name="Komaki H."/>
            <person name="Tamura T."/>
        </authorList>
    </citation>
    <scope>NUCLEOTIDE SEQUENCE</scope>
    <source>
        <strain evidence="2">NBRC 105377</strain>
    </source>
</reference>
<protein>
    <submittedName>
        <fullName evidence="2">Uncharacterized protein</fullName>
    </submittedName>
</protein>
<comment type="caution">
    <text evidence="2">The sequence shown here is derived from an EMBL/GenBank/DDBJ whole genome shotgun (WGS) entry which is preliminary data.</text>
</comment>
<evidence type="ECO:0000313" key="2">
    <source>
        <dbReference type="EMBL" id="GIG76871.1"/>
    </source>
</evidence>
<evidence type="ECO:0000313" key="3">
    <source>
        <dbReference type="Proteomes" id="UP000653674"/>
    </source>
</evidence>
<evidence type="ECO:0000256" key="1">
    <source>
        <dbReference type="SAM" id="Phobius"/>
    </source>
</evidence>
<organism evidence="2 3">
    <name type="scientific">Planosporangium flavigriseum</name>
    <dbReference type="NCBI Taxonomy" id="373681"/>
    <lineage>
        <taxon>Bacteria</taxon>
        <taxon>Bacillati</taxon>
        <taxon>Actinomycetota</taxon>
        <taxon>Actinomycetes</taxon>
        <taxon>Micromonosporales</taxon>
        <taxon>Micromonosporaceae</taxon>
        <taxon>Planosporangium</taxon>
    </lineage>
</organism>
<keyword evidence="1" id="KW-0812">Transmembrane</keyword>
<dbReference type="Proteomes" id="UP000653674">
    <property type="component" value="Unassembled WGS sequence"/>
</dbReference>
<keyword evidence="3" id="KW-1185">Reference proteome</keyword>
<dbReference type="EMBL" id="BONU01000115">
    <property type="protein sequence ID" value="GIG76871.1"/>
    <property type="molecule type" value="Genomic_DNA"/>
</dbReference>
<keyword evidence="1" id="KW-1133">Transmembrane helix</keyword>